<evidence type="ECO:0000313" key="1">
    <source>
        <dbReference type="EMBL" id="MDI9233818.1"/>
    </source>
</evidence>
<keyword evidence="2" id="KW-1185">Reference proteome</keyword>
<proteinExistence type="predicted"/>
<evidence type="ECO:0000313" key="2">
    <source>
        <dbReference type="Proteomes" id="UP001431902"/>
    </source>
</evidence>
<evidence type="ECO:0008006" key="3">
    <source>
        <dbReference type="Google" id="ProtNLM"/>
    </source>
</evidence>
<name>A0ABT6X6T9_9BURK</name>
<gene>
    <name evidence="1" type="ORF">QLQ16_08215</name>
</gene>
<accession>A0ABT6X6T9</accession>
<reference evidence="1" key="1">
    <citation type="submission" date="2023-05" db="EMBL/GenBank/DDBJ databases">
        <title>Limnohabitans sp. strain HM2-2 Genome sequencing and assembly.</title>
        <authorList>
            <person name="Jung Y."/>
        </authorList>
    </citation>
    <scope>NUCLEOTIDE SEQUENCE</scope>
    <source>
        <strain evidence="1">HM2-2</strain>
    </source>
</reference>
<comment type="caution">
    <text evidence="1">The sequence shown here is derived from an EMBL/GenBank/DDBJ whole genome shotgun (WGS) entry which is preliminary data.</text>
</comment>
<dbReference type="Proteomes" id="UP001431902">
    <property type="component" value="Unassembled WGS sequence"/>
</dbReference>
<sequence>MDAPQGALGASADALPRILGATRVKEGLPSADDKSIQLLGVIAAPSGEGSALLAIDGQAPKPFRVGQVVIDGWTLEALTNRQARLASLGSQVTLNLPPLNKP</sequence>
<organism evidence="1 2">
    <name type="scientific">Limnohabitans lacus</name>
    <dbReference type="NCBI Taxonomy" id="3045173"/>
    <lineage>
        <taxon>Bacteria</taxon>
        <taxon>Pseudomonadati</taxon>
        <taxon>Pseudomonadota</taxon>
        <taxon>Betaproteobacteria</taxon>
        <taxon>Burkholderiales</taxon>
        <taxon>Comamonadaceae</taxon>
        <taxon>Limnohabitans</taxon>
    </lineage>
</organism>
<dbReference type="EMBL" id="JASGBH010000005">
    <property type="protein sequence ID" value="MDI9233818.1"/>
    <property type="molecule type" value="Genomic_DNA"/>
</dbReference>
<protein>
    <recommendedName>
        <fullName evidence="3">General secretion pathway protein C</fullName>
    </recommendedName>
</protein>
<dbReference type="RefSeq" id="WP_283224209.1">
    <property type="nucleotide sequence ID" value="NZ_JASGBH010000005.1"/>
</dbReference>